<dbReference type="CDD" id="cd16954">
    <property type="entry name" value="HATPase_PhoQ-like"/>
    <property type="match status" value="1"/>
</dbReference>
<evidence type="ECO:0000256" key="6">
    <source>
        <dbReference type="ARBA" id="ARBA00022692"/>
    </source>
</evidence>
<feature type="domain" description="Histidine kinase" evidence="14">
    <location>
        <begin position="245"/>
        <end position="446"/>
    </location>
</feature>
<organism evidence="16">
    <name type="scientific">Sedimenticola thiotaurini</name>
    <dbReference type="NCBI Taxonomy" id="1543721"/>
    <lineage>
        <taxon>Bacteria</taxon>
        <taxon>Pseudomonadati</taxon>
        <taxon>Pseudomonadota</taxon>
        <taxon>Gammaproteobacteria</taxon>
        <taxon>Chromatiales</taxon>
        <taxon>Sedimenticolaceae</taxon>
        <taxon>Sedimenticola</taxon>
    </lineage>
</organism>
<dbReference type="AlphaFoldDB" id="A0A831W4D8"/>
<sequence length="446" mass="49582">MGSLHLRLLLLASLVLAGFLGLGALALDRAFQQSQEQALRERLQERIYTLLGAADEDDRGRMRMPRSLPDPRYSNPDSGLYAEVRGDDGYHWRSFSLVGRSLDLVRPQSPGGRRFDSWRLDRDRLLGLSFGVSWEDDRGRELRYTLAVAESTRAMEEQVAAFRARLYAWLGGVAVLLLLAQLLVLAWGLRPLRRVAADLQRVERGEVDAIGGRYPSELQGLVRNLNDLIRSSRASRDRYRHRLGDLAHSLKTPLALLRGAAEVEGCDELRASVAEQVERMDRSVQYQLRRAAASGTTGPGVSVPLLPLLRRLRATLEKVYRDKGIDCRLELEEGLRFSGDESDLMELLGNLLDNAFKYGRRRVRVGATGEEGRVTRIWIEDDGPGIPPEQRSTVLGRGVRADRQQPGQGIGLGVALEIVHLYGGELSIDGEGTLGGARIQVRLPPA</sequence>
<keyword evidence="9" id="KW-0067">ATP-binding</keyword>
<dbReference type="InterPro" id="IPR036890">
    <property type="entry name" value="HATPase_C_sf"/>
</dbReference>
<accession>A0A831W4D8</accession>
<evidence type="ECO:0000256" key="3">
    <source>
        <dbReference type="ARBA" id="ARBA00012438"/>
    </source>
</evidence>
<gene>
    <name evidence="16" type="ORF">ENI96_03465</name>
</gene>
<keyword evidence="12 13" id="KW-0472">Membrane</keyword>
<evidence type="ECO:0000259" key="14">
    <source>
        <dbReference type="PROSITE" id="PS50109"/>
    </source>
</evidence>
<dbReference type="SUPFAM" id="SSF47384">
    <property type="entry name" value="Homodimeric domain of signal transducing histidine kinase"/>
    <property type="match status" value="1"/>
</dbReference>
<dbReference type="InterPro" id="IPR003594">
    <property type="entry name" value="HATPase_dom"/>
</dbReference>
<dbReference type="CDD" id="cd00082">
    <property type="entry name" value="HisKA"/>
    <property type="match status" value="1"/>
</dbReference>
<name>A0A831W4D8_9GAMM</name>
<keyword evidence="10 13" id="KW-1133">Transmembrane helix</keyword>
<dbReference type="PROSITE" id="PS50885">
    <property type="entry name" value="HAMP"/>
    <property type="match status" value="1"/>
</dbReference>
<evidence type="ECO:0000256" key="9">
    <source>
        <dbReference type="ARBA" id="ARBA00022840"/>
    </source>
</evidence>
<keyword evidence="7" id="KW-0547">Nucleotide-binding</keyword>
<reference evidence="16" key="1">
    <citation type="journal article" date="2020" name="mSystems">
        <title>Genome- and Community-Level Interaction Insights into Carbon Utilization and Element Cycling Functions of Hydrothermarchaeota in Hydrothermal Sediment.</title>
        <authorList>
            <person name="Zhou Z."/>
            <person name="Liu Y."/>
            <person name="Xu W."/>
            <person name="Pan J."/>
            <person name="Luo Z.H."/>
            <person name="Li M."/>
        </authorList>
    </citation>
    <scope>NUCLEOTIDE SEQUENCE [LARGE SCALE GENOMIC DNA]</scope>
    <source>
        <strain evidence="16">HyVt-443</strain>
    </source>
</reference>
<proteinExistence type="predicted"/>
<dbReference type="Pfam" id="PF02518">
    <property type="entry name" value="HATPase_c"/>
    <property type="match status" value="1"/>
</dbReference>
<dbReference type="PANTHER" id="PTHR45436">
    <property type="entry name" value="SENSOR HISTIDINE KINASE YKOH"/>
    <property type="match status" value="1"/>
</dbReference>
<dbReference type="PROSITE" id="PS50109">
    <property type="entry name" value="HIS_KIN"/>
    <property type="match status" value="1"/>
</dbReference>
<keyword evidence="8 16" id="KW-0418">Kinase</keyword>
<evidence type="ECO:0000256" key="1">
    <source>
        <dbReference type="ARBA" id="ARBA00000085"/>
    </source>
</evidence>
<keyword evidence="6 13" id="KW-0812">Transmembrane</keyword>
<keyword evidence="5" id="KW-0808">Transferase</keyword>
<keyword evidence="11" id="KW-0902">Two-component regulatory system</keyword>
<protein>
    <recommendedName>
        <fullName evidence="3">histidine kinase</fullName>
        <ecNumber evidence="3">2.7.13.3</ecNumber>
    </recommendedName>
</protein>
<evidence type="ECO:0000256" key="2">
    <source>
        <dbReference type="ARBA" id="ARBA00004370"/>
    </source>
</evidence>
<evidence type="ECO:0000256" key="13">
    <source>
        <dbReference type="SAM" id="Phobius"/>
    </source>
</evidence>
<dbReference type="InterPro" id="IPR050428">
    <property type="entry name" value="TCS_sensor_his_kinase"/>
</dbReference>
<dbReference type="GO" id="GO:0000155">
    <property type="term" value="F:phosphorelay sensor kinase activity"/>
    <property type="evidence" value="ECO:0007669"/>
    <property type="project" value="InterPro"/>
</dbReference>
<evidence type="ECO:0000256" key="7">
    <source>
        <dbReference type="ARBA" id="ARBA00022741"/>
    </source>
</evidence>
<dbReference type="InterPro" id="IPR058619">
    <property type="entry name" value="PhoQ/CarS-like_HATPase"/>
</dbReference>
<dbReference type="InterPro" id="IPR003660">
    <property type="entry name" value="HAMP_dom"/>
</dbReference>
<feature type="transmembrane region" description="Helical" evidence="13">
    <location>
        <begin position="166"/>
        <end position="189"/>
    </location>
</feature>
<evidence type="ECO:0000256" key="8">
    <source>
        <dbReference type="ARBA" id="ARBA00022777"/>
    </source>
</evidence>
<dbReference type="PANTHER" id="PTHR45436:SF4">
    <property type="entry name" value="SENSOR PROTEIN PHOQ"/>
    <property type="match status" value="1"/>
</dbReference>
<evidence type="ECO:0000256" key="5">
    <source>
        <dbReference type="ARBA" id="ARBA00022679"/>
    </source>
</evidence>
<evidence type="ECO:0000256" key="4">
    <source>
        <dbReference type="ARBA" id="ARBA00022553"/>
    </source>
</evidence>
<comment type="subcellular location">
    <subcellularLocation>
        <location evidence="2">Membrane</location>
    </subcellularLocation>
</comment>
<evidence type="ECO:0000259" key="15">
    <source>
        <dbReference type="PROSITE" id="PS50885"/>
    </source>
</evidence>
<dbReference type="GO" id="GO:0005524">
    <property type="term" value="F:ATP binding"/>
    <property type="evidence" value="ECO:0007669"/>
    <property type="project" value="UniProtKB-KW"/>
</dbReference>
<dbReference type="InterPro" id="IPR005467">
    <property type="entry name" value="His_kinase_dom"/>
</dbReference>
<comment type="caution">
    <text evidence="16">The sequence shown here is derived from an EMBL/GenBank/DDBJ whole genome shotgun (WGS) entry which is preliminary data.</text>
</comment>
<dbReference type="EMBL" id="DRKP01000045">
    <property type="protein sequence ID" value="HEB95478.1"/>
    <property type="molecule type" value="Genomic_DNA"/>
</dbReference>
<evidence type="ECO:0000313" key="16">
    <source>
        <dbReference type="EMBL" id="HEB95478.1"/>
    </source>
</evidence>
<dbReference type="Gene3D" id="1.10.287.130">
    <property type="match status" value="1"/>
</dbReference>
<evidence type="ECO:0000256" key="12">
    <source>
        <dbReference type="ARBA" id="ARBA00023136"/>
    </source>
</evidence>
<dbReference type="GO" id="GO:0005886">
    <property type="term" value="C:plasma membrane"/>
    <property type="evidence" value="ECO:0007669"/>
    <property type="project" value="TreeGrafter"/>
</dbReference>
<evidence type="ECO:0000256" key="10">
    <source>
        <dbReference type="ARBA" id="ARBA00022989"/>
    </source>
</evidence>
<dbReference type="SUPFAM" id="SSF55874">
    <property type="entry name" value="ATPase domain of HSP90 chaperone/DNA topoisomerase II/histidine kinase"/>
    <property type="match status" value="1"/>
</dbReference>
<dbReference type="SMART" id="SM00387">
    <property type="entry name" value="HATPase_c"/>
    <property type="match status" value="1"/>
</dbReference>
<dbReference type="InterPro" id="IPR036097">
    <property type="entry name" value="HisK_dim/P_sf"/>
</dbReference>
<comment type="catalytic activity">
    <reaction evidence="1">
        <text>ATP + protein L-histidine = ADP + protein N-phospho-L-histidine.</text>
        <dbReference type="EC" id="2.7.13.3"/>
    </reaction>
</comment>
<evidence type="ECO:0000256" key="11">
    <source>
        <dbReference type="ARBA" id="ARBA00023012"/>
    </source>
</evidence>
<dbReference type="PRINTS" id="PR00344">
    <property type="entry name" value="BCTRLSENSOR"/>
</dbReference>
<keyword evidence="4" id="KW-0597">Phosphoprotein</keyword>
<dbReference type="InterPro" id="IPR004358">
    <property type="entry name" value="Sig_transdc_His_kin-like_C"/>
</dbReference>
<feature type="domain" description="HAMP" evidence="15">
    <location>
        <begin position="186"/>
        <end position="237"/>
    </location>
</feature>
<dbReference type="EC" id="2.7.13.3" evidence="3"/>
<dbReference type="InterPro" id="IPR003661">
    <property type="entry name" value="HisK_dim/P_dom"/>
</dbReference>
<dbReference type="Gene3D" id="3.30.565.10">
    <property type="entry name" value="Histidine kinase-like ATPase, C-terminal domain"/>
    <property type="match status" value="1"/>
</dbReference>
<dbReference type="Proteomes" id="UP000886251">
    <property type="component" value="Unassembled WGS sequence"/>
</dbReference>